<dbReference type="SUPFAM" id="SSF56399">
    <property type="entry name" value="ADP-ribosylation"/>
    <property type="match status" value="1"/>
</dbReference>
<dbReference type="Proteomes" id="UP001529272">
    <property type="component" value="Unassembled WGS sequence"/>
</dbReference>
<accession>A0ABT7P3M3</accession>
<protein>
    <submittedName>
        <fullName evidence="2">Uncharacterized protein</fullName>
    </submittedName>
</protein>
<dbReference type="RefSeq" id="WP_069954311.1">
    <property type="nucleotide sequence ID" value="NZ_CP012886.2"/>
</dbReference>
<evidence type="ECO:0000313" key="3">
    <source>
        <dbReference type="Proteomes" id="UP001529272"/>
    </source>
</evidence>
<evidence type="ECO:0000313" key="2">
    <source>
        <dbReference type="EMBL" id="MDM3927867.1"/>
    </source>
</evidence>
<proteinExistence type="predicted"/>
<organism evidence="2 3">
    <name type="scientific">Mycobacterium intracellulare subsp. chimaera</name>
    <dbReference type="NCBI Taxonomy" id="222805"/>
    <lineage>
        <taxon>Bacteria</taxon>
        <taxon>Bacillati</taxon>
        <taxon>Actinomycetota</taxon>
        <taxon>Actinomycetes</taxon>
        <taxon>Mycobacteriales</taxon>
        <taxon>Mycobacteriaceae</taxon>
        <taxon>Mycobacterium</taxon>
        <taxon>Mycobacterium avium complex (MAC)</taxon>
    </lineage>
</organism>
<comment type="caution">
    <text evidence="2">The sequence shown here is derived from an EMBL/GenBank/DDBJ whole genome shotgun (WGS) entry which is preliminary data.</text>
</comment>
<reference evidence="2" key="2">
    <citation type="submission" date="2023-06" db="EMBL/GenBank/DDBJ databases">
        <authorList>
            <person name="Spilker T."/>
        </authorList>
    </citation>
    <scope>NUCLEOTIDE SEQUENCE</scope>
    <source>
        <strain evidence="2">FLAC1071</strain>
    </source>
</reference>
<gene>
    <name evidence="2" type="ORF">QRB35_17800</name>
</gene>
<evidence type="ECO:0000256" key="1">
    <source>
        <dbReference type="SAM" id="MobiDB-lite"/>
    </source>
</evidence>
<dbReference type="EMBL" id="JASZZX010000016">
    <property type="protein sequence ID" value="MDM3927867.1"/>
    <property type="molecule type" value="Genomic_DNA"/>
</dbReference>
<sequence>MGATSTRPNRERAVIDVEGGKITERDLKAARKVAEETLSDADQIRLSNLITDLARDKNQSSTRAARDRDRATPRDRSHVESERLRREPLPEIAYRAPISARQRKVRSALKNRVMAAAPQSQHRAVETLLASPDPTAWRRVNDGLHRAAGNVHALTDKDRAMVQRLDRAIGSYEQLNDRDHTVYVGVRLPDNTPSVFDKRDLPAGLKVGSRIAFDQFTPATHNLHELPGHDDQRVVVLEITTSRGMYMGLSTSGDDTSHLLPRGMHLRLTRAAVVPYFTGSGLGERLVVQAQDVFTADKPRPARTGDL</sequence>
<reference evidence="2" key="1">
    <citation type="submission" date="2023-06" db="EMBL/GenBank/DDBJ databases">
        <title>Itaconate inhibition of nontuberculous mycobacteria.</title>
        <authorList>
            <person name="Breen P."/>
            <person name="Zimbric M."/>
            <person name="Caverly L."/>
        </authorList>
    </citation>
    <scope>NUCLEOTIDE SEQUENCE</scope>
    <source>
        <strain evidence="2">FLAC1071</strain>
    </source>
</reference>
<name>A0ABT7P3M3_MYCIT</name>
<keyword evidence="3" id="KW-1185">Reference proteome</keyword>
<feature type="region of interest" description="Disordered" evidence="1">
    <location>
        <begin position="55"/>
        <end position="84"/>
    </location>
</feature>